<dbReference type="Pfam" id="PF01243">
    <property type="entry name" value="PNPOx_N"/>
    <property type="match status" value="1"/>
</dbReference>
<dbReference type="EMBL" id="PKUR01000003">
    <property type="protein sequence ID" value="PLW85814.1"/>
    <property type="molecule type" value="Genomic_DNA"/>
</dbReference>
<dbReference type="SUPFAM" id="SSF50475">
    <property type="entry name" value="FMN-binding split barrel"/>
    <property type="match status" value="1"/>
</dbReference>
<dbReference type="AlphaFoldDB" id="A0AAP8SMS0"/>
<dbReference type="KEGG" id="hja:BST95_05990"/>
<sequence length="207" mass="23351">MSDEHLIDYEAKLEALIGAPLDIVKAKVVSALDDPMRKFVASSPLAFVSTIDAQGRADISPKGDPAGFTWIDDKGNLIIPERPGNKLTFGFRNILRDNRIGLIFVVPGMRETLRVKGTATLRKDPDMLEQFQVNNKPALMYTYVEVEECFFHCGKAMIRSNLWKPEKWGERGESLMVRQISAAMGGDAQLEKVLEEEIEKNYKNELY</sequence>
<dbReference type="PANTHER" id="PTHR42815">
    <property type="entry name" value="FAD-BINDING, PUTATIVE (AFU_ORTHOLOGUE AFUA_6G07600)-RELATED"/>
    <property type="match status" value="1"/>
</dbReference>
<dbReference type="InterPro" id="IPR024029">
    <property type="entry name" value="Pyridox_Oxase_FMN-dep"/>
</dbReference>
<evidence type="ECO:0000313" key="2">
    <source>
        <dbReference type="EMBL" id="PLW85814.1"/>
    </source>
</evidence>
<dbReference type="Gene3D" id="2.30.110.10">
    <property type="entry name" value="Electron Transport, Fmn-binding Protein, Chain A"/>
    <property type="match status" value="1"/>
</dbReference>
<keyword evidence="3" id="KW-1185">Reference proteome</keyword>
<evidence type="ECO:0000313" key="3">
    <source>
        <dbReference type="Proteomes" id="UP000235162"/>
    </source>
</evidence>
<dbReference type="NCBIfam" id="TIGR04025">
    <property type="entry name" value="PPOX_FMN_DR2398"/>
    <property type="match status" value="1"/>
</dbReference>
<name>A0AAP8SMS0_9GAMM</name>
<reference evidence="2 3" key="1">
    <citation type="submission" date="2018-01" db="EMBL/GenBank/DDBJ databases">
        <title>The draft genome sequence of Halioglobus japonicus S1-36.</title>
        <authorList>
            <person name="Du Z.-J."/>
            <person name="Shi M.-J."/>
        </authorList>
    </citation>
    <scope>NUCLEOTIDE SEQUENCE [LARGE SCALE GENOMIC DNA]</scope>
    <source>
        <strain evidence="2 3">S1-36</strain>
    </source>
</reference>
<gene>
    <name evidence="2" type="ORF">C0029_14545</name>
</gene>
<evidence type="ECO:0000259" key="1">
    <source>
        <dbReference type="Pfam" id="PF01243"/>
    </source>
</evidence>
<organism evidence="2 3">
    <name type="scientific">Halioglobus japonicus</name>
    <dbReference type="NCBI Taxonomy" id="930805"/>
    <lineage>
        <taxon>Bacteria</taxon>
        <taxon>Pseudomonadati</taxon>
        <taxon>Pseudomonadota</taxon>
        <taxon>Gammaproteobacteria</taxon>
        <taxon>Cellvibrionales</taxon>
        <taxon>Halieaceae</taxon>
        <taxon>Halioglobus</taxon>
    </lineage>
</organism>
<dbReference type="InterPro" id="IPR011576">
    <property type="entry name" value="Pyridox_Oxase_N"/>
</dbReference>
<proteinExistence type="predicted"/>
<accession>A0AAP8SMS0</accession>
<dbReference type="PANTHER" id="PTHR42815:SF2">
    <property type="entry name" value="FAD-BINDING, PUTATIVE (AFU_ORTHOLOGUE AFUA_6G07600)-RELATED"/>
    <property type="match status" value="1"/>
</dbReference>
<feature type="domain" description="Pyridoxamine 5'-phosphate oxidase N-terminal" evidence="1">
    <location>
        <begin position="33"/>
        <end position="152"/>
    </location>
</feature>
<dbReference type="Proteomes" id="UP000235162">
    <property type="component" value="Unassembled WGS sequence"/>
</dbReference>
<dbReference type="InterPro" id="IPR012349">
    <property type="entry name" value="Split_barrel_FMN-bd"/>
</dbReference>
<comment type="caution">
    <text evidence="2">The sequence shown here is derived from an EMBL/GenBank/DDBJ whole genome shotgun (WGS) entry which is preliminary data.</text>
</comment>
<dbReference type="RefSeq" id="WP_084198549.1">
    <property type="nucleotide sequence ID" value="NZ_BMYL01000003.1"/>
</dbReference>
<protein>
    <submittedName>
        <fullName evidence="2">Phosphohydrolase</fullName>
    </submittedName>
</protein>